<feature type="region of interest" description="Disordered" evidence="15">
    <location>
        <begin position="409"/>
        <end position="467"/>
    </location>
</feature>
<keyword evidence="7" id="KW-0547">Nucleotide-binding</keyword>
<dbReference type="Proteomes" id="UP001445335">
    <property type="component" value="Unassembled WGS sequence"/>
</dbReference>
<gene>
    <name evidence="18" type="ORF">WJX81_006400</name>
</gene>
<evidence type="ECO:0000256" key="1">
    <source>
        <dbReference type="ARBA" id="ARBA00001958"/>
    </source>
</evidence>
<name>A0AAW1RCT0_9CHLO</name>
<keyword evidence="6" id="KW-0479">Metal-binding</keyword>
<dbReference type="EC" id="2.7.1.40" evidence="4 14"/>
<comment type="catalytic activity">
    <reaction evidence="13 14">
        <text>pyruvate + ATP = phosphoenolpyruvate + ADP + H(+)</text>
        <dbReference type="Rhea" id="RHEA:18157"/>
        <dbReference type="ChEBI" id="CHEBI:15361"/>
        <dbReference type="ChEBI" id="CHEBI:15378"/>
        <dbReference type="ChEBI" id="CHEBI:30616"/>
        <dbReference type="ChEBI" id="CHEBI:58702"/>
        <dbReference type="ChEBI" id="CHEBI:456216"/>
        <dbReference type="EC" id="2.7.1.40"/>
    </reaction>
</comment>
<evidence type="ECO:0000256" key="11">
    <source>
        <dbReference type="ARBA" id="ARBA00023152"/>
    </source>
</evidence>
<accession>A0AAW1RCT0</accession>
<dbReference type="InterPro" id="IPR036918">
    <property type="entry name" value="Pyrv_Knase_C_sf"/>
</dbReference>
<feature type="compositionally biased region" description="Basic and acidic residues" evidence="15">
    <location>
        <begin position="414"/>
        <end position="424"/>
    </location>
</feature>
<evidence type="ECO:0000313" key="19">
    <source>
        <dbReference type="Proteomes" id="UP001445335"/>
    </source>
</evidence>
<dbReference type="GO" id="GO:0016301">
    <property type="term" value="F:kinase activity"/>
    <property type="evidence" value="ECO:0007669"/>
    <property type="project" value="UniProtKB-KW"/>
</dbReference>
<sequence length="778" mass="79318">MSHKTKTHILENISVPSILKPAGPAPHVAGSKVIVTLGPPCRDTSTLVGMLNAGCTAVRVDLTWGPVEYHKQSLRNLAAACKATDKLCAVIVDTVGRELFIRRPITLDDQGWPEHTQDLPIKTGQELIVTSDQNVTATPTLLPINHPQFASHMCREGDQLFIGRYLTNGAEASSLYAEVREVRGQEVVCVAQNDAMLGGLLTVIHSELSERGMSSLQMDLPAFTASDAKAIQDIAAECEIDYVALTYTCDDSDVVEMRDLLDSAGLQRVKILAKVENRQALANFAAIAAAADGVVLSRGNLGLDVLPEKTAIIQKAAITACNLVGKPAIITRVVDTMVTAPRCTRAEATDVANAVLDGVDAFMLGAETLRGLYPLECVRTVLSIAHQAELVFDHAHHFEMLLQAAMQGDGLDDSSSHGLDHAEARSLGGSPPGDSPRAGRLASDQAAPAEAPAAPGANAGGRGGAAPGGTTADTLAGAARAIAAGIGGIVGVTANGGAGGRNEAGADGGAGTQAPRNAPSESSGGDAAGAAAAGQGSAAPPVHPGLPPIHPARPAAALRRALPGSASGSPTHARGMPAKGGAGHFGSMHAVSSFGSLPRVRSSASLTGRKEGPSMSKVESIASTAVRAADKIQAGLIVAYASTGRTASLVAKYRPTMPILTLVVPAAPTGGAVASRDALTLARQCLIVRGLIPMLGVPLAAGGVGTESLLAQAVAAASGRGLIKPGSHVVAVMSYRGDLVLQVVSVDDLGQGIRAFDRGSASDLSKDAHTRAQAVPIA</sequence>
<evidence type="ECO:0000256" key="4">
    <source>
        <dbReference type="ARBA" id="ARBA00012142"/>
    </source>
</evidence>
<reference evidence="18 19" key="1">
    <citation type="journal article" date="2024" name="Nat. Commun.">
        <title>Phylogenomics reveals the evolutionary origins of lichenization in chlorophyte algae.</title>
        <authorList>
            <person name="Puginier C."/>
            <person name="Libourel C."/>
            <person name="Otte J."/>
            <person name="Skaloud P."/>
            <person name="Haon M."/>
            <person name="Grisel S."/>
            <person name="Petersen M."/>
            <person name="Berrin J.G."/>
            <person name="Delaux P.M."/>
            <person name="Dal Grande F."/>
            <person name="Keller J."/>
        </authorList>
    </citation>
    <scope>NUCLEOTIDE SEQUENCE [LARGE SCALE GENOMIC DNA]</scope>
    <source>
        <strain evidence="18 19">SAG 245.80</strain>
    </source>
</reference>
<dbReference type="InterPro" id="IPR001697">
    <property type="entry name" value="Pyr_Knase"/>
</dbReference>
<evidence type="ECO:0000256" key="2">
    <source>
        <dbReference type="ARBA" id="ARBA00004997"/>
    </source>
</evidence>
<evidence type="ECO:0000256" key="5">
    <source>
        <dbReference type="ARBA" id="ARBA00022679"/>
    </source>
</evidence>
<dbReference type="EMBL" id="JALJOU010000047">
    <property type="protein sequence ID" value="KAK9831370.1"/>
    <property type="molecule type" value="Genomic_DNA"/>
</dbReference>
<dbReference type="InterPro" id="IPR015795">
    <property type="entry name" value="Pyrv_Knase_C"/>
</dbReference>
<evidence type="ECO:0000256" key="7">
    <source>
        <dbReference type="ARBA" id="ARBA00022741"/>
    </source>
</evidence>
<dbReference type="Gene3D" id="3.20.20.60">
    <property type="entry name" value="Phosphoenolpyruvate-binding domains"/>
    <property type="match status" value="1"/>
</dbReference>
<keyword evidence="8 14" id="KW-0418">Kinase</keyword>
<dbReference type="PROSITE" id="PS00110">
    <property type="entry name" value="PYRUVATE_KINASE"/>
    <property type="match status" value="1"/>
</dbReference>
<evidence type="ECO:0000256" key="10">
    <source>
        <dbReference type="ARBA" id="ARBA00022842"/>
    </source>
</evidence>
<dbReference type="InterPro" id="IPR015806">
    <property type="entry name" value="Pyrv_Knase_insert_dom_sf"/>
</dbReference>
<feature type="compositionally biased region" description="Low complexity" evidence="15">
    <location>
        <begin position="518"/>
        <end position="540"/>
    </location>
</feature>
<dbReference type="InterPro" id="IPR040442">
    <property type="entry name" value="Pyrv_kinase-like_dom_sf"/>
</dbReference>
<dbReference type="SUPFAM" id="SSF51621">
    <property type="entry name" value="Phosphoenolpyruvate/pyruvate domain"/>
    <property type="match status" value="1"/>
</dbReference>
<feature type="compositionally biased region" description="Low complexity" evidence="15">
    <location>
        <begin position="446"/>
        <end position="457"/>
    </location>
</feature>
<keyword evidence="19" id="KW-1185">Reference proteome</keyword>
<feature type="region of interest" description="Disordered" evidence="15">
    <location>
        <begin position="503"/>
        <end position="584"/>
    </location>
</feature>
<feature type="domain" description="Pyruvate kinase barrel" evidence="16">
    <location>
        <begin position="31"/>
        <end position="378"/>
    </location>
</feature>
<evidence type="ECO:0000259" key="16">
    <source>
        <dbReference type="Pfam" id="PF00224"/>
    </source>
</evidence>
<evidence type="ECO:0000313" key="18">
    <source>
        <dbReference type="EMBL" id="KAK9831370.1"/>
    </source>
</evidence>
<evidence type="ECO:0000259" key="17">
    <source>
        <dbReference type="Pfam" id="PF02887"/>
    </source>
</evidence>
<dbReference type="Gene3D" id="2.40.33.10">
    <property type="entry name" value="PK beta-barrel domain-like"/>
    <property type="match status" value="1"/>
</dbReference>
<dbReference type="Pfam" id="PF00224">
    <property type="entry name" value="PK"/>
    <property type="match status" value="1"/>
</dbReference>
<evidence type="ECO:0000256" key="9">
    <source>
        <dbReference type="ARBA" id="ARBA00022840"/>
    </source>
</evidence>
<comment type="pathway">
    <text evidence="2 14">Carbohydrate degradation; glycolysis; pyruvate from D-glyceraldehyde 3-phosphate: step 5/5.</text>
</comment>
<keyword evidence="9" id="KW-0067">ATP-binding</keyword>
<dbReference type="Gene3D" id="3.40.1380.20">
    <property type="entry name" value="Pyruvate kinase, C-terminal domain"/>
    <property type="match status" value="1"/>
</dbReference>
<evidence type="ECO:0000256" key="12">
    <source>
        <dbReference type="ARBA" id="ARBA00023317"/>
    </source>
</evidence>
<comment type="similarity">
    <text evidence="3 14">Belongs to the pyruvate kinase family.</text>
</comment>
<dbReference type="GO" id="GO:0030955">
    <property type="term" value="F:potassium ion binding"/>
    <property type="evidence" value="ECO:0007669"/>
    <property type="project" value="InterPro"/>
</dbReference>
<feature type="compositionally biased region" description="Pro residues" evidence="15">
    <location>
        <begin position="541"/>
        <end position="551"/>
    </location>
</feature>
<organism evidence="18 19">
    <name type="scientific">Elliptochloris bilobata</name>
    <dbReference type="NCBI Taxonomy" id="381761"/>
    <lineage>
        <taxon>Eukaryota</taxon>
        <taxon>Viridiplantae</taxon>
        <taxon>Chlorophyta</taxon>
        <taxon>core chlorophytes</taxon>
        <taxon>Trebouxiophyceae</taxon>
        <taxon>Trebouxiophyceae incertae sedis</taxon>
        <taxon>Elliptochloris clade</taxon>
        <taxon>Elliptochloris</taxon>
    </lineage>
</organism>
<dbReference type="SUPFAM" id="SSF52935">
    <property type="entry name" value="PK C-terminal domain-like"/>
    <property type="match status" value="1"/>
</dbReference>
<keyword evidence="10 14" id="KW-0460">Magnesium</keyword>
<evidence type="ECO:0000256" key="6">
    <source>
        <dbReference type="ARBA" id="ARBA00022723"/>
    </source>
</evidence>
<dbReference type="GO" id="GO:0000287">
    <property type="term" value="F:magnesium ion binding"/>
    <property type="evidence" value="ECO:0007669"/>
    <property type="project" value="InterPro"/>
</dbReference>
<evidence type="ECO:0000256" key="14">
    <source>
        <dbReference type="RuleBase" id="RU000504"/>
    </source>
</evidence>
<dbReference type="Pfam" id="PF02887">
    <property type="entry name" value="PK_C"/>
    <property type="match status" value="1"/>
</dbReference>
<dbReference type="InterPro" id="IPR015793">
    <property type="entry name" value="Pyrv_Knase_brl"/>
</dbReference>
<feature type="compositionally biased region" description="Low complexity" evidence="15">
    <location>
        <begin position="552"/>
        <end position="563"/>
    </location>
</feature>
<evidence type="ECO:0000256" key="3">
    <source>
        <dbReference type="ARBA" id="ARBA00008663"/>
    </source>
</evidence>
<dbReference type="PANTHER" id="PTHR11817">
    <property type="entry name" value="PYRUVATE KINASE"/>
    <property type="match status" value="1"/>
</dbReference>
<dbReference type="PRINTS" id="PR01050">
    <property type="entry name" value="PYRUVTKNASE"/>
</dbReference>
<keyword evidence="5 14" id="KW-0808">Transferase</keyword>
<dbReference type="GO" id="GO:0004743">
    <property type="term" value="F:pyruvate kinase activity"/>
    <property type="evidence" value="ECO:0007669"/>
    <property type="project" value="UniProtKB-EC"/>
</dbReference>
<comment type="caution">
    <text evidence="18">The sequence shown here is derived from an EMBL/GenBank/DDBJ whole genome shotgun (WGS) entry which is preliminary data.</text>
</comment>
<dbReference type="InterPro" id="IPR015813">
    <property type="entry name" value="Pyrv/PenolPyrv_kinase-like_dom"/>
</dbReference>
<dbReference type="InterPro" id="IPR018209">
    <property type="entry name" value="Pyrv_Knase_AS"/>
</dbReference>
<feature type="domain" description="Pyruvate kinase C-terminal" evidence="17">
    <location>
        <begin position="619"/>
        <end position="734"/>
    </location>
</feature>
<protein>
    <recommendedName>
        <fullName evidence="4 14">Pyruvate kinase</fullName>
        <ecNumber evidence="4 14">2.7.1.40</ecNumber>
    </recommendedName>
</protein>
<comment type="cofactor">
    <cofactor evidence="1">
        <name>K(+)</name>
        <dbReference type="ChEBI" id="CHEBI:29103"/>
    </cofactor>
</comment>
<keyword evidence="12" id="KW-0670">Pyruvate</keyword>
<dbReference type="GO" id="GO:0005524">
    <property type="term" value="F:ATP binding"/>
    <property type="evidence" value="ECO:0007669"/>
    <property type="project" value="UniProtKB-KW"/>
</dbReference>
<evidence type="ECO:0000256" key="8">
    <source>
        <dbReference type="ARBA" id="ARBA00022777"/>
    </source>
</evidence>
<evidence type="ECO:0000256" key="13">
    <source>
        <dbReference type="ARBA" id="ARBA00048152"/>
    </source>
</evidence>
<feature type="compositionally biased region" description="Gly residues" evidence="15">
    <location>
        <begin position="458"/>
        <end position="467"/>
    </location>
</feature>
<evidence type="ECO:0000256" key="15">
    <source>
        <dbReference type="SAM" id="MobiDB-lite"/>
    </source>
</evidence>
<proteinExistence type="inferred from homology"/>
<dbReference type="AlphaFoldDB" id="A0AAW1RCT0"/>
<keyword evidence="11 14" id="KW-0324">Glycolysis</keyword>